<organism evidence="7 8">
    <name type="scientific">Pseudooceanicola lipolyticus</name>
    <dbReference type="NCBI Taxonomy" id="2029104"/>
    <lineage>
        <taxon>Bacteria</taxon>
        <taxon>Pseudomonadati</taxon>
        <taxon>Pseudomonadota</taxon>
        <taxon>Alphaproteobacteria</taxon>
        <taxon>Rhodobacterales</taxon>
        <taxon>Paracoccaceae</taxon>
        <taxon>Pseudooceanicola</taxon>
    </lineage>
</organism>
<dbReference type="EMBL" id="PGTB01000059">
    <property type="protein sequence ID" value="PJE36055.1"/>
    <property type="molecule type" value="Genomic_DNA"/>
</dbReference>
<dbReference type="GO" id="GO:0005525">
    <property type="term" value="F:GTP binding"/>
    <property type="evidence" value="ECO:0007669"/>
    <property type="project" value="UniProtKB-KW"/>
</dbReference>
<keyword evidence="8" id="KW-1185">Reference proteome</keyword>
<name>A0A2M8IZV7_9RHOB</name>
<dbReference type="Gene3D" id="3.40.50.300">
    <property type="entry name" value="P-loop containing nucleotide triphosphate hydrolases"/>
    <property type="match status" value="1"/>
</dbReference>
<evidence type="ECO:0000313" key="7">
    <source>
        <dbReference type="EMBL" id="PJE36055.1"/>
    </source>
</evidence>
<dbReference type="GO" id="GO:0003924">
    <property type="term" value="F:GTPase activity"/>
    <property type="evidence" value="ECO:0007669"/>
    <property type="project" value="InterPro"/>
</dbReference>
<evidence type="ECO:0000256" key="2">
    <source>
        <dbReference type="ARBA" id="ARBA00022741"/>
    </source>
</evidence>
<evidence type="ECO:0000259" key="6">
    <source>
        <dbReference type="Pfam" id="PF00350"/>
    </source>
</evidence>
<dbReference type="GO" id="GO:0016020">
    <property type="term" value="C:membrane"/>
    <property type="evidence" value="ECO:0007669"/>
    <property type="project" value="UniProtKB-SubCell"/>
</dbReference>
<keyword evidence="3" id="KW-0378">Hydrolase</keyword>
<dbReference type="Pfam" id="PF00350">
    <property type="entry name" value="Dynamin_N"/>
    <property type="match status" value="1"/>
</dbReference>
<evidence type="ECO:0000313" key="8">
    <source>
        <dbReference type="Proteomes" id="UP000231553"/>
    </source>
</evidence>
<gene>
    <name evidence="7" type="ORF">CVM52_14060</name>
</gene>
<keyword evidence="5" id="KW-0472">Membrane</keyword>
<evidence type="ECO:0000256" key="5">
    <source>
        <dbReference type="ARBA" id="ARBA00023136"/>
    </source>
</evidence>
<evidence type="ECO:0000256" key="1">
    <source>
        <dbReference type="ARBA" id="ARBA00004370"/>
    </source>
</evidence>
<dbReference type="RefSeq" id="WP_100163129.1">
    <property type="nucleotide sequence ID" value="NZ_PGTB01000059.1"/>
</dbReference>
<keyword evidence="2" id="KW-0547">Nucleotide-binding</keyword>
<accession>A0A2M8IZV7</accession>
<keyword evidence="4" id="KW-0342">GTP-binding</keyword>
<dbReference type="SUPFAM" id="SSF52540">
    <property type="entry name" value="P-loop containing nucleoside triphosphate hydrolases"/>
    <property type="match status" value="1"/>
</dbReference>
<dbReference type="InterPro" id="IPR027417">
    <property type="entry name" value="P-loop_NTPase"/>
</dbReference>
<evidence type="ECO:0000256" key="3">
    <source>
        <dbReference type="ARBA" id="ARBA00022801"/>
    </source>
</evidence>
<sequence>MNDLRGGATLIRGQHRAGFRDLDEFWQRLNGLDAEIRALAPHAPGFVQDTINRTLDRIVAFEPSISVIGQVKAGKSSLLNAMIGETGLLPSDVNPWTSVITGVHINSRNRPPKTRALFRFFDAAEWDRLVETGGRLGEMAQRSGFETEAGEIRKQVMEMRRTTEERLGEEFTGLLGTSHAFPEIEKQVIDRYICYGDPEDDAMAQDGVYADLTKSADLYIDLPGYPKGLCLRDTPGVNDTFMMREQITLNAISESRVCLVVLSAHQALSTMDMALMRIICSVEAREVLIFVNRIDELADPVNELQDIHANIQKTLRNAGVGADVEVLFGSAYWANCALDGSWDGMSPGSRAALDRILAEAGIAAADPADMPQFLLSASGIEELHRAIVKRVIEGPGAAIMRDLETELENITRMIETVTTAASGQPDKPAIEIDTETVRATLAQIRKAAEDQFDAAAVESREALTGRLQKSQDAFIDSAMEALGSHLSAFGEKQGWSYGVTSLRMMMRTAFFSASATLKRDTNDCLGTALASYQSLMCDKLGMQPEDVEMELPPSPRQKPPTALAKTLTLDLQSGGWRRFWRFGRSGRPDKRHETLIRAETDPMVDELLTDYFDPSVAEHREVLAGFLDDQENFVNAVLDYVDTGESEQDGGVTEVRENVA</sequence>
<dbReference type="InterPro" id="IPR045063">
    <property type="entry name" value="Dynamin_N"/>
</dbReference>
<dbReference type="OrthoDB" id="7927795at2"/>
<feature type="domain" description="Dynamin N-terminal" evidence="6">
    <location>
        <begin position="65"/>
        <end position="276"/>
    </location>
</feature>
<dbReference type="InterPro" id="IPR027094">
    <property type="entry name" value="Mitofusin_fam"/>
</dbReference>
<comment type="caution">
    <text evidence="7">The sequence shown here is derived from an EMBL/GenBank/DDBJ whole genome shotgun (WGS) entry which is preliminary data.</text>
</comment>
<protein>
    <recommendedName>
        <fullName evidence="6">Dynamin N-terminal domain-containing protein</fullName>
    </recommendedName>
</protein>
<comment type="subcellular location">
    <subcellularLocation>
        <location evidence="1">Membrane</location>
    </subcellularLocation>
</comment>
<dbReference type="AlphaFoldDB" id="A0A2M8IZV7"/>
<evidence type="ECO:0000256" key="4">
    <source>
        <dbReference type="ARBA" id="ARBA00023134"/>
    </source>
</evidence>
<dbReference type="Proteomes" id="UP000231553">
    <property type="component" value="Unassembled WGS sequence"/>
</dbReference>
<proteinExistence type="predicted"/>
<reference evidence="7 8" key="1">
    <citation type="journal article" date="2018" name="Int. J. Syst. Evol. Microbiol.">
        <title>Pseudooceanicola lipolyticus sp. nov., a marine alphaproteobacterium, reclassification of Oceanicola flagellatus as Pseudooceanicola flagellatus comb. nov. and emended description of the genus Pseudooceanicola.</title>
        <authorList>
            <person name="Huang M.-M."/>
            <person name="Guo L.-L."/>
            <person name="Wu Y.-H."/>
            <person name="Lai Q.-L."/>
            <person name="Shao Z.-Z."/>
            <person name="Wang C.-S."/>
            <person name="Wu M."/>
            <person name="Xu X.-W."/>
        </authorList>
    </citation>
    <scope>NUCLEOTIDE SEQUENCE [LARGE SCALE GENOMIC DNA]</scope>
    <source>
        <strain evidence="7 8">157</strain>
    </source>
</reference>
<dbReference type="PANTHER" id="PTHR10465">
    <property type="entry name" value="TRANSMEMBRANE GTPASE FZO1"/>
    <property type="match status" value="1"/>
</dbReference>
<dbReference type="PANTHER" id="PTHR10465:SF0">
    <property type="entry name" value="SARCALUMENIN"/>
    <property type="match status" value="1"/>
</dbReference>